<keyword evidence="11" id="KW-1185">Reference proteome</keyword>
<evidence type="ECO:0000256" key="1">
    <source>
        <dbReference type="ARBA" id="ARBA00005882"/>
    </source>
</evidence>
<keyword evidence="4 9" id="KW-0999">Mitochondrion inner membrane</keyword>
<keyword evidence="2 9" id="KW-0813">Transport</keyword>
<keyword evidence="5 9" id="KW-0809">Transit peptide</keyword>
<reference evidence="11" key="1">
    <citation type="journal article" date="2016" name="Nat. Commun.">
        <title>Genome analysis of three Pneumocystis species reveals adaptation mechanisms to life exclusively in mammalian hosts.</title>
        <authorList>
            <person name="Ma L."/>
            <person name="Chen Z."/>
            <person name="Huang D.W."/>
            <person name="Kutty G."/>
            <person name="Ishihara M."/>
            <person name="Wang H."/>
            <person name="Abouelleil A."/>
            <person name="Bishop L."/>
            <person name="Davey E."/>
            <person name="Deng R."/>
            <person name="Deng X."/>
            <person name="Fan L."/>
            <person name="Fantoni G."/>
            <person name="Fitzgerald M."/>
            <person name="Gogineni E."/>
            <person name="Goldberg J.M."/>
            <person name="Handley G."/>
            <person name="Hu X."/>
            <person name="Huber C."/>
            <person name="Jiao X."/>
            <person name="Jones K."/>
            <person name="Levin J.Z."/>
            <person name="Liu Y."/>
            <person name="Macdonald P."/>
            <person name="Melnikov A."/>
            <person name="Raley C."/>
            <person name="Sassi M."/>
            <person name="Sherman B.T."/>
            <person name="Song X."/>
            <person name="Sykes S."/>
            <person name="Tran B."/>
            <person name="Walsh L."/>
            <person name="Xia Y."/>
            <person name="Yang J."/>
            <person name="Young S."/>
            <person name="Zeng Q."/>
            <person name="Zheng X."/>
            <person name="Stephens R."/>
            <person name="Nusbaum C."/>
            <person name="Birren B.W."/>
            <person name="Azadi P."/>
            <person name="Lempicki R.A."/>
            <person name="Cuomo C.A."/>
            <person name="Kovacs J.A."/>
        </authorList>
    </citation>
    <scope>NUCLEOTIDE SEQUENCE [LARGE SCALE GENOMIC DNA]</scope>
    <source>
        <strain evidence="11">RU7</strain>
    </source>
</reference>
<dbReference type="GO" id="GO:0022900">
    <property type="term" value="P:electron transport chain"/>
    <property type="evidence" value="ECO:0007669"/>
    <property type="project" value="InterPro"/>
</dbReference>
<comment type="function">
    <text evidence="9">Accessory subunit of the mitochondrial membrane respiratory chain NADH dehydrogenase (Complex I), that is believed not to be involved in catalysis. Complex I functions in the transfer of electrons from NADH to the respiratory chain. The immediate electron acceptor for the enzyme is believed to be ubiquinone.</text>
</comment>
<dbReference type="PANTHER" id="PTHR12219:SF8">
    <property type="entry name" value="NADH DEHYDROGENASE [UBIQUINONE] IRON-SULFUR PROTEIN 4, MITOCHONDRIAL"/>
    <property type="match status" value="1"/>
</dbReference>
<evidence type="ECO:0000313" key="10">
    <source>
        <dbReference type="EMBL" id="KTW32330.1"/>
    </source>
</evidence>
<keyword evidence="7 9" id="KW-0496">Mitochondrion</keyword>
<dbReference type="GO" id="GO:0005743">
    <property type="term" value="C:mitochondrial inner membrane"/>
    <property type="evidence" value="ECO:0007669"/>
    <property type="project" value="UniProtKB-SubCell"/>
</dbReference>
<evidence type="ECO:0000313" key="11">
    <source>
        <dbReference type="Proteomes" id="UP000053447"/>
    </source>
</evidence>
<evidence type="ECO:0000256" key="4">
    <source>
        <dbReference type="ARBA" id="ARBA00022792"/>
    </source>
</evidence>
<dbReference type="EMBL" id="LFWA01000002">
    <property type="protein sequence ID" value="KTW32330.1"/>
    <property type="molecule type" value="Genomic_DNA"/>
</dbReference>
<dbReference type="AlphaFoldDB" id="A0A0W4ZVC8"/>
<evidence type="ECO:0000256" key="9">
    <source>
        <dbReference type="RuleBase" id="RU367010"/>
    </source>
</evidence>
<proteinExistence type="inferred from homology"/>
<keyword evidence="8 9" id="KW-0472">Membrane</keyword>
<dbReference type="STRING" id="1408657.A0A0W4ZVC8"/>
<name>A0A0W4ZVC8_PNEJ7</name>
<dbReference type="VEuPathDB" id="FungiDB:T551_00420"/>
<gene>
    <name evidence="10" type="ORF">T551_00420</name>
</gene>
<dbReference type="Gene3D" id="3.30.160.190">
    <property type="entry name" value="atu1810 like domain"/>
    <property type="match status" value="1"/>
</dbReference>
<evidence type="ECO:0000256" key="8">
    <source>
        <dbReference type="ARBA" id="ARBA00023136"/>
    </source>
</evidence>
<comment type="subcellular location">
    <subcellularLocation>
        <location evidence="9">Mitochondrion inner membrane</location>
        <topology evidence="9">Peripheral membrane protein</topology>
        <orientation evidence="9">Matrix side</orientation>
    </subcellularLocation>
</comment>
<dbReference type="Proteomes" id="UP000053447">
    <property type="component" value="Unassembled WGS sequence"/>
</dbReference>
<comment type="similarity">
    <text evidence="1 9">Belongs to the complex I NDUFS4 subunit family.</text>
</comment>
<dbReference type="GeneID" id="28938941"/>
<dbReference type="InterPro" id="IPR038532">
    <property type="entry name" value="NDUFS4-like_sf"/>
</dbReference>
<sequence>MQAGAPHPAEWRIEWEVAPDGHRWANPVMGWASSGDALQAMQLRFPSRESAIQFAEKHGYTYTAEAETDREFGAKSYSDNYRAETMNPQKIAHTK</sequence>
<evidence type="ECO:0000256" key="6">
    <source>
        <dbReference type="ARBA" id="ARBA00022982"/>
    </source>
</evidence>
<accession>A0A0W4ZVC8</accession>
<evidence type="ECO:0000256" key="2">
    <source>
        <dbReference type="ARBA" id="ARBA00022448"/>
    </source>
</evidence>
<keyword evidence="3 9" id="KW-0679">Respiratory chain</keyword>
<organism evidence="10 11">
    <name type="scientific">Pneumocystis jirovecii (strain RU7)</name>
    <name type="common">Human pneumocystis pneumonia agent</name>
    <dbReference type="NCBI Taxonomy" id="1408657"/>
    <lineage>
        <taxon>Eukaryota</taxon>
        <taxon>Fungi</taxon>
        <taxon>Dikarya</taxon>
        <taxon>Ascomycota</taxon>
        <taxon>Taphrinomycotina</taxon>
        <taxon>Pneumocystomycetes</taxon>
        <taxon>Pneumocystaceae</taxon>
        <taxon>Pneumocystis</taxon>
    </lineage>
</organism>
<dbReference type="Pfam" id="PF04800">
    <property type="entry name" value="NDUS4"/>
    <property type="match status" value="1"/>
</dbReference>
<dbReference type="PANTHER" id="PTHR12219">
    <property type="entry name" value="NADH-UBIQUINONE OXIDOREDUCTASE"/>
    <property type="match status" value="1"/>
</dbReference>
<comment type="caution">
    <text evidence="10">The sequence shown here is derived from an EMBL/GenBank/DDBJ whole genome shotgun (WGS) entry which is preliminary data.</text>
</comment>
<dbReference type="InterPro" id="IPR006885">
    <property type="entry name" value="NADH_UbQ_FeS_4_mit-like"/>
</dbReference>
<evidence type="ECO:0000256" key="5">
    <source>
        <dbReference type="ARBA" id="ARBA00022946"/>
    </source>
</evidence>
<dbReference type="OrthoDB" id="3089at2759"/>
<evidence type="ECO:0000256" key="3">
    <source>
        <dbReference type="ARBA" id="ARBA00022660"/>
    </source>
</evidence>
<keyword evidence="6 9" id="KW-0249">Electron transport</keyword>
<evidence type="ECO:0000256" key="7">
    <source>
        <dbReference type="ARBA" id="ARBA00023128"/>
    </source>
</evidence>
<dbReference type="RefSeq" id="XP_018231022.1">
    <property type="nucleotide sequence ID" value="XM_018372686.1"/>
</dbReference>
<protein>
    <recommendedName>
        <fullName evidence="9">NADH dehydrogenase [ubiquinone] iron-sulfur protein 4, mitochondrial</fullName>
    </recommendedName>
</protein>